<reference evidence="1" key="1">
    <citation type="journal article" date="2020" name="Stud. Mycol.">
        <title>101 Dothideomycetes genomes: a test case for predicting lifestyles and emergence of pathogens.</title>
        <authorList>
            <person name="Haridas S."/>
            <person name="Albert R."/>
            <person name="Binder M."/>
            <person name="Bloem J."/>
            <person name="Labutti K."/>
            <person name="Salamov A."/>
            <person name="Andreopoulos B."/>
            <person name="Baker S."/>
            <person name="Barry K."/>
            <person name="Bills G."/>
            <person name="Bluhm B."/>
            <person name="Cannon C."/>
            <person name="Castanera R."/>
            <person name="Culley D."/>
            <person name="Daum C."/>
            <person name="Ezra D."/>
            <person name="Gonzalez J."/>
            <person name="Henrissat B."/>
            <person name="Kuo A."/>
            <person name="Liang C."/>
            <person name="Lipzen A."/>
            <person name="Lutzoni F."/>
            <person name="Magnuson J."/>
            <person name="Mondo S."/>
            <person name="Nolan M."/>
            <person name="Ohm R."/>
            <person name="Pangilinan J."/>
            <person name="Park H.-J."/>
            <person name="Ramirez L."/>
            <person name="Alfaro M."/>
            <person name="Sun H."/>
            <person name="Tritt A."/>
            <person name="Yoshinaga Y."/>
            <person name="Zwiers L.-H."/>
            <person name="Turgeon B."/>
            <person name="Goodwin S."/>
            <person name="Spatafora J."/>
            <person name="Crous P."/>
            <person name="Grigoriev I."/>
        </authorList>
    </citation>
    <scope>NUCLEOTIDE SEQUENCE</scope>
    <source>
        <strain evidence="1">ATCC 200398</strain>
    </source>
</reference>
<evidence type="ECO:0000313" key="2">
    <source>
        <dbReference type="Proteomes" id="UP000799755"/>
    </source>
</evidence>
<organism evidence="1 2">
    <name type="scientific">Lindgomyces ingoldianus</name>
    <dbReference type="NCBI Taxonomy" id="673940"/>
    <lineage>
        <taxon>Eukaryota</taxon>
        <taxon>Fungi</taxon>
        <taxon>Dikarya</taxon>
        <taxon>Ascomycota</taxon>
        <taxon>Pezizomycotina</taxon>
        <taxon>Dothideomycetes</taxon>
        <taxon>Pleosporomycetidae</taxon>
        <taxon>Pleosporales</taxon>
        <taxon>Lindgomycetaceae</taxon>
        <taxon>Lindgomyces</taxon>
    </lineage>
</organism>
<protein>
    <submittedName>
        <fullName evidence="1">Uncharacterized protein</fullName>
    </submittedName>
</protein>
<accession>A0ACB6QX30</accession>
<gene>
    <name evidence="1" type="ORF">BDR25DRAFT_354704</name>
</gene>
<proteinExistence type="predicted"/>
<name>A0ACB6QX30_9PLEO</name>
<comment type="caution">
    <text evidence="1">The sequence shown here is derived from an EMBL/GenBank/DDBJ whole genome shotgun (WGS) entry which is preliminary data.</text>
</comment>
<evidence type="ECO:0000313" key="1">
    <source>
        <dbReference type="EMBL" id="KAF2471466.1"/>
    </source>
</evidence>
<dbReference type="Proteomes" id="UP000799755">
    <property type="component" value="Unassembled WGS sequence"/>
</dbReference>
<sequence>MLQAEQKAEQHDPETVLQSDTWIRVLQGAHRTFHRRNSGGGLLALNSRGTMFEVLVFAQEIIIRGSAVFMLTKERSKLR</sequence>
<dbReference type="EMBL" id="MU003505">
    <property type="protein sequence ID" value="KAF2471466.1"/>
    <property type="molecule type" value="Genomic_DNA"/>
</dbReference>
<keyword evidence="2" id="KW-1185">Reference proteome</keyword>